<evidence type="ECO:0000256" key="1">
    <source>
        <dbReference type="SAM" id="SignalP"/>
    </source>
</evidence>
<organism evidence="2 3">
    <name type="scientific">Holothuria leucospilota</name>
    <name type="common">Black long sea cucumber</name>
    <name type="synonym">Mertensiothuria leucospilota</name>
    <dbReference type="NCBI Taxonomy" id="206669"/>
    <lineage>
        <taxon>Eukaryota</taxon>
        <taxon>Metazoa</taxon>
        <taxon>Echinodermata</taxon>
        <taxon>Eleutherozoa</taxon>
        <taxon>Echinozoa</taxon>
        <taxon>Holothuroidea</taxon>
        <taxon>Aspidochirotacea</taxon>
        <taxon>Aspidochirotida</taxon>
        <taxon>Holothuriidae</taxon>
        <taxon>Holothuria</taxon>
    </lineage>
</organism>
<name>A0A9Q1H5D2_HOLLE</name>
<proteinExistence type="predicted"/>
<keyword evidence="3" id="KW-1185">Reference proteome</keyword>
<evidence type="ECO:0000313" key="3">
    <source>
        <dbReference type="Proteomes" id="UP001152320"/>
    </source>
</evidence>
<accession>A0A9Q1H5D2</accession>
<feature type="chain" id="PRO_5040138038" evidence="1">
    <location>
        <begin position="28"/>
        <end position="86"/>
    </location>
</feature>
<dbReference type="Proteomes" id="UP001152320">
    <property type="component" value="Chromosome 11"/>
</dbReference>
<dbReference type="EMBL" id="JAIZAY010000011">
    <property type="protein sequence ID" value="KAJ8033899.1"/>
    <property type="molecule type" value="Genomic_DNA"/>
</dbReference>
<dbReference type="AlphaFoldDB" id="A0A9Q1H5D2"/>
<comment type="caution">
    <text evidence="2">The sequence shown here is derived from an EMBL/GenBank/DDBJ whole genome shotgun (WGS) entry which is preliminary data.</text>
</comment>
<gene>
    <name evidence="2" type="ORF">HOLleu_24279</name>
</gene>
<protein>
    <submittedName>
        <fullName evidence="2">Uncharacterized protein</fullName>
    </submittedName>
</protein>
<sequence length="86" mass="9322">MKISLHSYKTALLLVLPSLLSIEGTSTQEGCLISTCPLTLIRGACSCHNVCTDPIGQTYCYTECTETCVPEGCLVTETNTYISVRK</sequence>
<evidence type="ECO:0000313" key="2">
    <source>
        <dbReference type="EMBL" id="KAJ8033899.1"/>
    </source>
</evidence>
<reference evidence="2" key="1">
    <citation type="submission" date="2021-10" db="EMBL/GenBank/DDBJ databases">
        <title>Tropical sea cucumber genome reveals ecological adaptation and Cuvierian tubules defense mechanism.</title>
        <authorList>
            <person name="Chen T."/>
        </authorList>
    </citation>
    <scope>NUCLEOTIDE SEQUENCE</scope>
    <source>
        <strain evidence="2">Nanhai2018</strain>
        <tissue evidence="2">Muscle</tissue>
    </source>
</reference>
<feature type="signal peptide" evidence="1">
    <location>
        <begin position="1"/>
        <end position="27"/>
    </location>
</feature>
<keyword evidence="1" id="KW-0732">Signal</keyword>